<feature type="coiled-coil region" evidence="1">
    <location>
        <begin position="504"/>
        <end position="555"/>
    </location>
</feature>
<dbReference type="InParanoid" id="A0A1Y5RX83"/>
<keyword evidence="1" id="KW-0175">Coiled coil</keyword>
<dbReference type="Proteomes" id="UP000193200">
    <property type="component" value="Unassembled WGS sequence"/>
</dbReference>
<evidence type="ECO:0000313" key="5">
    <source>
        <dbReference type="Proteomes" id="UP000193200"/>
    </source>
</evidence>
<dbReference type="EMBL" id="FWFR01000001">
    <property type="protein sequence ID" value="SLN26537.1"/>
    <property type="molecule type" value="Genomic_DNA"/>
</dbReference>
<keyword evidence="3" id="KW-0812">Transmembrane</keyword>
<evidence type="ECO:0008006" key="6">
    <source>
        <dbReference type="Google" id="ProtNLM"/>
    </source>
</evidence>
<evidence type="ECO:0000256" key="3">
    <source>
        <dbReference type="SAM" id="Phobius"/>
    </source>
</evidence>
<dbReference type="InterPro" id="IPR012683">
    <property type="entry name" value="CHP02302_TM"/>
</dbReference>
<feature type="transmembrane region" description="Helical" evidence="3">
    <location>
        <begin position="28"/>
        <end position="48"/>
    </location>
</feature>
<keyword evidence="3" id="KW-1133">Transmembrane helix</keyword>
<keyword evidence="5" id="KW-1185">Reference proteome</keyword>
<feature type="region of interest" description="Disordered" evidence="2">
    <location>
        <begin position="759"/>
        <end position="804"/>
    </location>
</feature>
<organism evidence="4 5">
    <name type="scientific">Oceanibacterium hippocampi</name>
    <dbReference type="NCBI Taxonomy" id="745714"/>
    <lineage>
        <taxon>Bacteria</taxon>
        <taxon>Pseudomonadati</taxon>
        <taxon>Pseudomonadota</taxon>
        <taxon>Alphaproteobacteria</taxon>
        <taxon>Sneathiellales</taxon>
        <taxon>Sneathiellaceae</taxon>
        <taxon>Oceanibacterium</taxon>
    </lineage>
</organism>
<dbReference type="AlphaFoldDB" id="A0A1Y5RX83"/>
<evidence type="ECO:0000256" key="1">
    <source>
        <dbReference type="SAM" id="Coils"/>
    </source>
</evidence>
<proteinExistence type="predicted"/>
<feature type="compositionally biased region" description="Low complexity" evidence="2">
    <location>
        <begin position="651"/>
        <end position="683"/>
    </location>
</feature>
<feature type="region of interest" description="Disordered" evidence="2">
    <location>
        <begin position="648"/>
        <end position="683"/>
    </location>
</feature>
<dbReference type="OrthoDB" id="8477685at2"/>
<gene>
    <name evidence="4" type="ORF">OCH7691_00825</name>
</gene>
<name>A0A1Y5RX83_9PROT</name>
<reference evidence="4 5" key="1">
    <citation type="submission" date="2017-03" db="EMBL/GenBank/DDBJ databases">
        <authorList>
            <person name="Afonso C.L."/>
            <person name="Miller P.J."/>
            <person name="Scott M.A."/>
            <person name="Spackman E."/>
            <person name="Goraichik I."/>
            <person name="Dimitrov K.M."/>
            <person name="Suarez D.L."/>
            <person name="Swayne D.E."/>
        </authorList>
    </citation>
    <scope>NUCLEOTIDE SEQUENCE [LARGE SCALE GENOMIC DNA]</scope>
    <source>
        <strain evidence="4 5">CECT 7691</strain>
    </source>
</reference>
<evidence type="ECO:0000256" key="2">
    <source>
        <dbReference type="SAM" id="MobiDB-lite"/>
    </source>
</evidence>
<keyword evidence="3" id="KW-0472">Membrane</keyword>
<sequence length="839" mass="91737">MNGGRDGFLRLPERLAWAAIAWERLWPALWPATGIAGLFVFLSLVGLWAHLPGWLHLAGLVLFAIGFVAVLVRGLRGLRAPDRLDAVRRLERDSGVPHRPLATIEDQLADSSADETTRAIWYEHQRRARERLGRLRPGLPHPELARHDPRALRGALILLLVIGVGVAGQDAPERLRHALLPDLSVARAPIEIEAWISPPPYTRLPPVFLTRNATAPGGPGPVVETAVAAPDPVHAVPVGSTLLIRLNGGKQPPELVIDGQAQAFEAIDASNYQIESTLSTAEQIVVREGENALESWQVRIIPDLPPTIAFDEPPMPTARSALGLRYSAADDYGLADAVVELTRPVAGPSGTAGDVTGEHLEIALVLPALSPRQATGQSFHDLTAHPWAGTRVDLRLLARDHAGQQGASETVSMVLPERVFFHPVARAIVEQRKLLTLEPEKRERIARALSAISAVPERYHEDVVAFLALRIAVHRLLSPEGAAAIPEVQEILWETALRIEDGNVSLAERALRSAQERLQEALARNAPDDEIERLIDELRQAMEEFMQALAEQAQRQMAEGGELPEIDADAQTLNQQDLQEMLDRIGDLSKSGAKEMAQNLLNQLRQMLENLQAGRMPNMGQQQAGQQALQELGNLMQGQQELLDETFRRSQQGQRGQQGQQGQRRPGQPGEQGQPGQPGDSGDLAARQEALRRALGDIMARLGAGRGAIPDPLGQAERMMRDAGRSLEGSETESALGSQSDALEQLRAGAQALAQEMMEQMGQGEQGRTAQNPGDPSSRDPLGRPVGGNWGDTGDDVSVPDKADLQRAREILNELYRRSGERGRPRFELDYIDRLLRRF</sequence>
<dbReference type="Pfam" id="PF13779">
    <property type="entry name" value="DUF4175"/>
    <property type="match status" value="1"/>
</dbReference>
<protein>
    <recommendedName>
        <fullName evidence="6">TIGR02302 family protein</fullName>
    </recommendedName>
</protein>
<evidence type="ECO:0000313" key="4">
    <source>
        <dbReference type="EMBL" id="SLN26537.1"/>
    </source>
</evidence>
<dbReference type="NCBIfam" id="TIGR02302">
    <property type="entry name" value="aProt_lowcomp"/>
    <property type="match status" value="1"/>
</dbReference>
<dbReference type="RefSeq" id="WP_085882120.1">
    <property type="nucleotide sequence ID" value="NZ_FWFR01000001.1"/>
</dbReference>
<accession>A0A1Y5RX83</accession>
<feature type="transmembrane region" description="Helical" evidence="3">
    <location>
        <begin position="151"/>
        <end position="168"/>
    </location>
</feature>
<feature type="transmembrane region" description="Helical" evidence="3">
    <location>
        <begin position="54"/>
        <end position="75"/>
    </location>
</feature>